<proteinExistence type="predicted"/>
<reference evidence="1" key="1">
    <citation type="journal article" date="2012" name="Environ. Microbiol.">
        <title>Genomic content of uncultured Bacteroidetes from contrasting oceanic provinces in the North Atlantic Ocean.</title>
        <authorList>
            <person name="Gomez-Pereira P.R."/>
            <person name="Schuler M."/>
            <person name="Fuchs B.M."/>
            <person name="Bennke C."/>
            <person name="Teeling H."/>
            <person name="Waldmann J."/>
            <person name="Richter M."/>
            <person name="Barbe V."/>
            <person name="Bataille E."/>
            <person name="Glockner F.O."/>
            <person name="Amann R."/>
        </authorList>
    </citation>
    <scope>NUCLEOTIDE SEQUENCE</scope>
</reference>
<dbReference type="NCBIfam" id="TIGR03511">
    <property type="entry name" value="GldH_lipo"/>
    <property type="match status" value="1"/>
</dbReference>
<dbReference type="Pfam" id="PF14109">
    <property type="entry name" value="GldH_lipo"/>
    <property type="match status" value="1"/>
</dbReference>
<accession>H6RDM6</accession>
<organism evidence="1">
    <name type="scientific">uncultured Flavobacteriia bacterium</name>
    <dbReference type="NCBI Taxonomy" id="212695"/>
    <lineage>
        <taxon>Bacteria</taxon>
        <taxon>Pseudomonadati</taxon>
        <taxon>Bacteroidota</taxon>
        <taxon>Flavobacteriia</taxon>
        <taxon>environmental samples</taxon>
    </lineage>
</organism>
<dbReference type="AlphaFoldDB" id="H6RDM6"/>
<name>H6RDM6_9BACT</name>
<evidence type="ECO:0000313" key="1">
    <source>
        <dbReference type="EMBL" id="CCF99137.1"/>
    </source>
</evidence>
<dbReference type="PROSITE" id="PS51257">
    <property type="entry name" value="PROKAR_LIPOPROTEIN"/>
    <property type="match status" value="1"/>
</dbReference>
<sequence>MKSRNKILFVFVAITLLSCSEAPFYEKAYSFDNKEWKQDHKLKFEVDIIDIDKEYDFVLSFRTTTDYNYNNLWFFMKTEAPDGSNSREPFEVKISNPDGSWIGTKTGSIVEIPLVFARRKLPLKGKYKFVIEQGITESKVDEILDVVFTVDFAGTK</sequence>
<reference evidence="1" key="2">
    <citation type="submission" date="2012-02" db="EMBL/GenBank/DDBJ databases">
        <authorList>
            <person name="Genoscope - CEA"/>
        </authorList>
    </citation>
    <scope>NUCLEOTIDE SEQUENCE</scope>
</reference>
<keyword evidence="1" id="KW-0449">Lipoprotein</keyword>
<protein>
    <submittedName>
        <fullName evidence="1">Gliding motility-associated lipoprotein, GldH</fullName>
    </submittedName>
</protein>
<gene>
    <name evidence="1" type="primary">gldH</name>
    <name evidence="1" type="ORF">VIS_S3ARA10003</name>
</gene>
<dbReference type="EMBL" id="FO117572">
    <property type="protein sequence ID" value="CCF99137.1"/>
    <property type="molecule type" value="Genomic_DNA"/>
</dbReference>
<dbReference type="InterPro" id="IPR020018">
    <property type="entry name" value="Motility-assoc_lipoprot_GldH"/>
</dbReference>